<dbReference type="InParanoid" id="A0A4Q1BUX2"/>
<organism evidence="2 3">
    <name type="scientific">Tremella mesenterica</name>
    <name type="common">Jelly fungus</name>
    <dbReference type="NCBI Taxonomy" id="5217"/>
    <lineage>
        <taxon>Eukaryota</taxon>
        <taxon>Fungi</taxon>
        <taxon>Dikarya</taxon>
        <taxon>Basidiomycota</taxon>
        <taxon>Agaricomycotina</taxon>
        <taxon>Tremellomycetes</taxon>
        <taxon>Tremellales</taxon>
        <taxon>Tremellaceae</taxon>
        <taxon>Tremella</taxon>
    </lineage>
</organism>
<evidence type="ECO:0000313" key="2">
    <source>
        <dbReference type="EMBL" id="RXK41802.1"/>
    </source>
</evidence>
<evidence type="ECO:0000313" key="3">
    <source>
        <dbReference type="Proteomes" id="UP000289152"/>
    </source>
</evidence>
<name>A0A4Q1BUX2_TREME</name>
<protein>
    <submittedName>
        <fullName evidence="2">Uncharacterized protein</fullName>
    </submittedName>
</protein>
<keyword evidence="3" id="KW-1185">Reference proteome</keyword>
<dbReference type="EMBL" id="SDIL01000006">
    <property type="protein sequence ID" value="RXK41802.1"/>
    <property type="molecule type" value="Genomic_DNA"/>
</dbReference>
<sequence length="352" mass="38626">MNQFTDLAYVPSTLSHRRPQIPHYQPLAARTSYPTGYFSQDNNTMGDVLDPLDLREAGTYGRNLSYGNPFTMSQEYNPLYLRRPVHPFPVTNPSLGQYSSFTPFGVPIPGISQGYNGVPPDSSNMCTYLNGEFCPRCSALSQAQKEKTKDIKQDFMPKSNEGTYPQTSQGSGPSGTPVPPNSRDSPPVSSIVINVTSPTIYIIHVTDSSDKPRTSIRKEPHISFPDQAQSTLPTTSLSNKSQPGETTVRGGDSGRSMKEDTNWSTGGTIRRSAFRPMNRPINSTLADRSRVPAPDPIVAEDPYEITPTSARNRWNVQAEPDTIKWGSYLPSDLQRGDRVKCSAGSGVGDFLP</sequence>
<comment type="caution">
    <text evidence="2">The sequence shown here is derived from an EMBL/GenBank/DDBJ whole genome shotgun (WGS) entry which is preliminary data.</text>
</comment>
<feature type="compositionally biased region" description="Basic and acidic residues" evidence="1">
    <location>
        <begin position="209"/>
        <end position="221"/>
    </location>
</feature>
<gene>
    <name evidence="2" type="ORF">M231_01037</name>
</gene>
<feature type="region of interest" description="Disordered" evidence="1">
    <location>
        <begin position="209"/>
        <end position="269"/>
    </location>
</feature>
<dbReference type="Proteomes" id="UP000289152">
    <property type="component" value="Unassembled WGS sequence"/>
</dbReference>
<accession>A0A4Q1BUX2</accession>
<evidence type="ECO:0000256" key="1">
    <source>
        <dbReference type="SAM" id="MobiDB-lite"/>
    </source>
</evidence>
<feature type="compositionally biased region" description="Polar residues" evidence="1">
    <location>
        <begin position="226"/>
        <end position="245"/>
    </location>
</feature>
<feature type="region of interest" description="Disordered" evidence="1">
    <location>
        <begin position="148"/>
        <end position="190"/>
    </location>
</feature>
<dbReference type="VEuPathDB" id="FungiDB:TREMEDRAFT_61556"/>
<reference evidence="2 3" key="1">
    <citation type="submission" date="2016-06" db="EMBL/GenBank/DDBJ databases">
        <title>Evolution of pathogenesis and genome organization in the Tremellales.</title>
        <authorList>
            <person name="Cuomo C."/>
            <person name="Litvintseva A."/>
            <person name="Heitman J."/>
            <person name="Chen Y."/>
            <person name="Sun S."/>
            <person name="Springer D."/>
            <person name="Dromer F."/>
            <person name="Young S."/>
            <person name="Zeng Q."/>
            <person name="Chapman S."/>
            <person name="Gujja S."/>
            <person name="Saif S."/>
            <person name="Birren B."/>
        </authorList>
    </citation>
    <scope>NUCLEOTIDE SEQUENCE [LARGE SCALE GENOMIC DNA]</scope>
    <source>
        <strain evidence="2 3">ATCC 28783</strain>
    </source>
</reference>
<proteinExistence type="predicted"/>
<dbReference type="AlphaFoldDB" id="A0A4Q1BUX2"/>
<feature type="compositionally biased region" description="Polar residues" evidence="1">
    <location>
        <begin position="160"/>
        <end position="171"/>
    </location>
</feature>